<comment type="caution">
    <text evidence="6">The sequence shown here is derived from an EMBL/GenBank/DDBJ whole genome shotgun (WGS) entry which is preliminary data.</text>
</comment>
<dbReference type="Pfam" id="PF02801">
    <property type="entry name" value="Ketoacyl-synt_C"/>
    <property type="match status" value="1"/>
</dbReference>
<dbReference type="InterPro" id="IPR016039">
    <property type="entry name" value="Thiolase-like"/>
</dbReference>
<keyword evidence="2 3" id="KW-0808">Transferase</keyword>
<dbReference type="PANTHER" id="PTHR11712:SF336">
    <property type="entry name" value="3-OXOACYL-[ACYL-CARRIER-PROTEIN] SYNTHASE, MITOCHONDRIAL"/>
    <property type="match status" value="1"/>
</dbReference>
<protein>
    <submittedName>
        <fullName evidence="6">Beta-ketoacyl synthase N-terminal-like domain-containing protein</fullName>
    </submittedName>
</protein>
<dbReference type="RefSeq" id="WP_344383464.1">
    <property type="nucleotide sequence ID" value="NZ_BAAATA010000013.1"/>
</dbReference>
<dbReference type="Proteomes" id="UP001501358">
    <property type="component" value="Unassembled WGS sequence"/>
</dbReference>
<name>A0ABN3LV33_9ACTN</name>
<comment type="similarity">
    <text evidence="1 3">Belongs to the thiolase-like superfamily. Beta-ketoacyl-ACP synthases family.</text>
</comment>
<dbReference type="InterPro" id="IPR014031">
    <property type="entry name" value="Ketoacyl_synth_C"/>
</dbReference>
<keyword evidence="7" id="KW-1185">Reference proteome</keyword>
<evidence type="ECO:0000256" key="1">
    <source>
        <dbReference type="ARBA" id="ARBA00008467"/>
    </source>
</evidence>
<reference evidence="6 7" key="1">
    <citation type="journal article" date="2019" name="Int. J. Syst. Evol. Microbiol.">
        <title>The Global Catalogue of Microorganisms (GCM) 10K type strain sequencing project: providing services to taxonomists for standard genome sequencing and annotation.</title>
        <authorList>
            <consortium name="The Broad Institute Genomics Platform"/>
            <consortium name="The Broad Institute Genome Sequencing Center for Infectious Disease"/>
            <person name="Wu L."/>
            <person name="Ma J."/>
        </authorList>
    </citation>
    <scope>NUCLEOTIDE SEQUENCE [LARGE SCALE GENOMIC DNA]</scope>
    <source>
        <strain evidence="6 7">JCM 6307</strain>
    </source>
</reference>
<gene>
    <name evidence="6" type="ORF">GCM10010406_27370</name>
</gene>
<dbReference type="Pfam" id="PF00109">
    <property type="entry name" value="ketoacyl-synt"/>
    <property type="match status" value="1"/>
</dbReference>
<dbReference type="EMBL" id="BAAATA010000013">
    <property type="protein sequence ID" value="GAA2489721.1"/>
    <property type="molecule type" value="Genomic_DNA"/>
</dbReference>
<dbReference type="InterPro" id="IPR000794">
    <property type="entry name" value="Beta-ketoacyl_synthase"/>
</dbReference>
<evidence type="ECO:0000259" key="5">
    <source>
        <dbReference type="Pfam" id="PF02801"/>
    </source>
</evidence>
<evidence type="ECO:0000259" key="4">
    <source>
        <dbReference type="Pfam" id="PF00109"/>
    </source>
</evidence>
<evidence type="ECO:0000256" key="2">
    <source>
        <dbReference type="ARBA" id="ARBA00022679"/>
    </source>
</evidence>
<evidence type="ECO:0000313" key="6">
    <source>
        <dbReference type="EMBL" id="GAA2489721.1"/>
    </source>
</evidence>
<dbReference type="InterPro" id="IPR014030">
    <property type="entry name" value="Ketoacyl_synth_N"/>
</dbReference>
<dbReference type="SUPFAM" id="SSF53901">
    <property type="entry name" value="Thiolase-like"/>
    <property type="match status" value="2"/>
</dbReference>
<dbReference type="Gene3D" id="3.40.47.10">
    <property type="match status" value="2"/>
</dbReference>
<dbReference type="PANTHER" id="PTHR11712">
    <property type="entry name" value="POLYKETIDE SYNTHASE-RELATED"/>
    <property type="match status" value="1"/>
</dbReference>
<organism evidence="6 7">
    <name type="scientific">Streptomyces thermolineatus</name>
    <dbReference type="NCBI Taxonomy" id="44033"/>
    <lineage>
        <taxon>Bacteria</taxon>
        <taxon>Bacillati</taxon>
        <taxon>Actinomycetota</taxon>
        <taxon>Actinomycetes</taxon>
        <taxon>Kitasatosporales</taxon>
        <taxon>Streptomycetaceae</taxon>
        <taxon>Streptomyces</taxon>
    </lineage>
</organism>
<sequence length="404" mass="42205">MNATALPDAPPEAAAGHLPRDGALAITGWGTVCSLAIGAEEFSAAVTEGRSGLRDVTGMFEDEDLPAAEACAMPDFRVRDHLGRKGTSFFDRSTSLALVGCSLALDDTDLAVGDDNRERVGIVLGTTAGSIRATGEYSRETLVQDRPYLVNPMLFPNTVMNCAAGQAAIRHRLKGVNATVAGGQLAGLSALRYARNLIRRDYADALLVGSVEEFSPHTAWGTHHLYADDDGRAPVGEGSAVFVVEDAAAVHRAGRLPDAEVLAVEVGTYAPADGRPEAGDRGRPGAAEGLATCIARALERAGAAPSEVWAVASGESGVEHRDAVERRGIEAALGTTAERLRVKRSTGECHSASGSLQIAALLGRHRIDPALDGRLSVVTSCSPDGAVGAAVLRGWHRARRDHRG</sequence>
<evidence type="ECO:0000313" key="7">
    <source>
        <dbReference type="Proteomes" id="UP001501358"/>
    </source>
</evidence>
<proteinExistence type="inferred from homology"/>
<accession>A0ABN3LV33</accession>
<feature type="domain" description="Beta-ketoacyl synthase C-terminal" evidence="5">
    <location>
        <begin position="287"/>
        <end position="361"/>
    </location>
</feature>
<evidence type="ECO:0000256" key="3">
    <source>
        <dbReference type="RuleBase" id="RU003694"/>
    </source>
</evidence>
<feature type="domain" description="Beta-ketoacyl synthase-like N-terminal" evidence="4">
    <location>
        <begin position="25"/>
        <end position="213"/>
    </location>
</feature>